<protein>
    <submittedName>
        <fullName evidence="4">Kinase</fullName>
    </submittedName>
</protein>
<dbReference type="Gene3D" id="1.10.510.10">
    <property type="entry name" value="Transferase(Phosphotransferase) domain 1"/>
    <property type="match status" value="1"/>
</dbReference>
<dbReference type="InterPro" id="IPR001245">
    <property type="entry name" value="Ser-Thr/Tyr_kinase_cat_dom"/>
</dbReference>
<evidence type="ECO:0000313" key="5">
    <source>
        <dbReference type="Proteomes" id="UP000243217"/>
    </source>
</evidence>
<keyword evidence="4" id="KW-0808">Transferase</keyword>
<dbReference type="SUPFAM" id="SSF49562">
    <property type="entry name" value="C2 domain (Calcium/lipid-binding domain, CaLB)"/>
    <property type="match status" value="1"/>
</dbReference>
<proteinExistence type="predicted"/>
<dbReference type="PROSITE" id="PS50011">
    <property type="entry name" value="PROTEIN_KINASE_DOM"/>
    <property type="match status" value="1"/>
</dbReference>
<dbReference type="AlphaFoldDB" id="A0A1V9ZXY5"/>
<dbReference type="SUPFAM" id="SSF56112">
    <property type="entry name" value="Protein kinase-like (PK-like)"/>
    <property type="match status" value="1"/>
</dbReference>
<dbReference type="Pfam" id="PF07714">
    <property type="entry name" value="PK_Tyr_Ser-Thr"/>
    <property type="match status" value="1"/>
</dbReference>
<dbReference type="Proteomes" id="UP000243217">
    <property type="component" value="Unassembled WGS sequence"/>
</dbReference>
<dbReference type="Gene3D" id="2.60.40.150">
    <property type="entry name" value="C2 domain"/>
    <property type="match status" value="1"/>
</dbReference>
<accession>A0A1V9ZXY5</accession>
<evidence type="ECO:0000259" key="3">
    <source>
        <dbReference type="PROSITE" id="PS50011"/>
    </source>
</evidence>
<dbReference type="PROSITE" id="PS50004">
    <property type="entry name" value="C2"/>
    <property type="match status" value="1"/>
</dbReference>
<organism evidence="4 5">
    <name type="scientific">Thraustotheca clavata</name>
    <dbReference type="NCBI Taxonomy" id="74557"/>
    <lineage>
        <taxon>Eukaryota</taxon>
        <taxon>Sar</taxon>
        <taxon>Stramenopiles</taxon>
        <taxon>Oomycota</taxon>
        <taxon>Saprolegniomycetes</taxon>
        <taxon>Saprolegniales</taxon>
        <taxon>Achlyaceae</taxon>
        <taxon>Thraustotheca</taxon>
    </lineage>
</organism>
<keyword evidence="5" id="KW-1185">Reference proteome</keyword>
<dbReference type="OrthoDB" id="4062651at2759"/>
<dbReference type="InterPro" id="IPR051681">
    <property type="entry name" value="Ser/Thr_Kinases-Pseudokinases"/>
</dbReference>
<dbReference type="CDD" id="cd00030">
    <property type="entry name" value="C2"/>
    <property type="match status" value="1"/>
</dbReference>
<dbReference type="InterPro" id="IPR000719">
    <property type="entry name" value="Prot_kinase_dom"/>
</dbReference>
<dbReference type="InterPro" id="IPR000008">
    <property type="entry name" value="C2_dom"/>
</dbReference>
<dbReference type="SMART" id="SM00239">
    <property type="entry name" value="C2"/>
    <property type="match status" value="1"/>
</dbReference>
<dbReference type="PANTHER" id="PTHR44329:SF214">
    <property type="entry name" value="PROTEIN KINASE DOMAIN-CONTAINING PROTEIN"/>
    <property type="match status" value="1"/>
</dbReference>
<feature type="domain" description="Protein kinase" evidence="3">
    <location>
        <begin position="134"/>
        <end position="409"/>
    </location>
</feature>
<dbReference type="GO" id="GO:0005524">
    <property type="term" value="F:ATP binding"/>
    <property type="evidence" value="ECO:0007669"/>
    <property type="project" value="InterPro"/>
</dbReference>
<dbReference type="PANTHER" id="PTHR44329">
    <property type="entry name" value="SERINE/THREONINE-PROTEIN KINASE TNNI3K-RELATED"/>
    <property type="match status" value="1"/>
</dbReference>
<keyword evidence="1" id="KW-0175">Coiled coil</keyword>
<feature type="domain" description="C2" evidence="2">
    <location>
        <begin position="393"/>
        <end position="514"/>
    </location>
</feature>
<evidence type="ECO:0000259" key="2">
    <source>
        <dbReference type="PROSITE" id="PS50004"/>
    </source>
</evidence>
<reference evidence="4 5" key="1">
    <citation type="journal article" date="2014" name="Genome Biol. Evol.">
        <title>The secreted proteins of Achlya hypogyna and Thraustotheca clavata identify the ancestral oomycete secretome and reveal gene acquisitions by horizontal gene transfer.</title>
        <authorList>
            <person name="Misner I."/>
            <person name="Blouin N."/>
            <person name="Leonard G."/>
            <person name="Richards T.A."/>
            <person name="Lane C.E."/>
        </authorList>
    </citation>
    <scope>NUCLEOTIDE SEQUENCE [LARGE SCALE GENOMIC DNA]</scope>
    <source>
        <strain evidence="4 5">ATCC 34112</strain>
    </source>
</reference>
<sequence>MRTSILCRICEESNEILLEKCSQCGHDLPSDREKLRIIIARANLVKSAEGTSDQQSKNEIKRLKEELSRNAREIDSLNITIESLQKELNERALPRQETMQDEMALIKEEQSKIDTNMKLIGSLQTIPYIDPSQFQCDTIISTGPKYELQLGEFNGRSVVMKRLLRTMLDTKDFDRFKSYIGRLAKLNGGEGTIISLIGASNVGEKNSQIYIEYMERGDLRYFLRTTPRLSLPWKTRISIALNIAQGLKVLHGLDLIHRDLSSHHVLLNQNMVAKLTGLTSSREIDMSGMTNGVGNFRWVSPESMKENCPYSEKSDIYSFGLILIELDIHEVPYSSCLHRGRPMSDFMLMDALINATPGSVVTQHKFKDSPTWYQELALRCTDLDPEKRPSAVEIVSILQSIDSPSHLLLPPAKIGLKLSVIRAKNLLDTQIFGTQDPFCKITLGGQIVRTKYHDNGGCEPRWGEVQMFENIDPVNMTLEINILNKNWIKDGQIGKCTVPLQSTIKQLDDKSTWTHWFEVFSRGYRQGNILLKFEYQGDLARWLTEYNTTRAKYKALSGNTYQ</sequence>
<evidence type="ECO:0000313" key="4">
    <source>
        <dbReference type="EMBL" id="OQS02885.1"/>
    </source>
</evidence>
<feature type="coiled-coil region" evidence="1">
    <location>
        <begin position="53"/>
        <end position="87"/>
    </location>
</feature>
<dbReference type="InterPro" id="IPR035892">
    <property type="entry name" value="C2_domain_sf"/>
</dbReference>
<dbReference type="EMBL" id="JNBS01001060">
    <property type="protein sequence ID" value="OQS02885.1"/>
    <property type="molecule type" value="Genomic_DNA"/>
</dbReference>
<keyword evidence="4" id="KW-0418">Kinase</keyword>
<dbReference type="Pfam" id="PF00168">
    <property type="entry name" value="C2"/>
    <property type="match status" value="1"/>
</dbReference>
<name>A0A1V9ZXY5_9STRA</name>
<dbReference type="InterPro" id="IPR011009">
    <property type="entry name" value="Kinase-like_dom_sf"/>
</dbReference>
<dbReference type="STRING" id="74557.A0A1V9ZXY5"/>
<evidence type="ECO:0000256" key="1">
    <source>
        <dbReference type="SAM" id="Coils"/>
    </source>
</evidence>
<comment type="caution">
    <text evidence="4">The sequence shown here is derived from an EMBL/GenBank/DDBJ whole genome shotgun (WGS) entry which is preliminary data.</text>
</comment>
<dbReference type="GO" id="GO:0004674">
    <property type="term" value="F:protein serine/threonine kinase activity"/>
    <property type="evidence" value="ECO:0007669"/>
    <property type="project" value="TreeGrafter"/>
</dbReference>
<gene>
    <name evidence="4" type="ORF">THRCLA_21295</name>
</gene>